<dbReference type="InterPro" id="IPR011059">
    <property type="entry name" value="Metal-dep_hydrolase_composite"/>
</dbReference>
<reference evidence="2 3" key="1">
    <citation type="submission" date="2021-03" db="EMBL/GenBank/DDBJ databases">
        <title>Genomic Encyclopedia of Type Strains, Phase IV (KMG-IV): sequencing the most valuable type-strain genomes for metagenomic binning, comparative biology and taxonomic classification.</title>
        <authorList>
            <person name="Goeker M."/>
        </authorList>
    </citation>
    <scope>NUCLEOTIDE SEQUENCE [LARGE SCALE GENOMIC DNA]</scope>
    <source>
        <strain evidence="2 3">DSM 28650</strain>
    </source>
</reference>
<feature type="domain" description="Amidohydrolase 3" evidence="1">
    <location>
        <begin position="46"/>
        <end position="528"/>
    </location>
</feature>
<evidence type="ECO:0000313" key="3">
    <source>
        <dbReference type="Proteomes" id="UP001519308"/>
    </source>
</evidence>
<comment type="caution">
    <text evidence="2">The sequence shown here is derived from an EMBL/GenBank/DDBJ whole genome shotgun (WGS) entry which is preliminary data.</text>
</comment>
<dbReference type="Gene3D" id="3.20.20.140">
    <property type="entry name" value="Metal-dependent hydrolases"/>
    <property type="match status" value="1"/>
</dbReference>
<dbReference type="RefSeq" id="WP_021282626.1">
    <property type="nucleotide sequence ID" value="NZ_JAGGLL010000048.1"/>
</dbReference>
<dbReference type="SUPFAM" id="SSF51556">
    <property type="entry name" value="Metallo-dependent hydrolases"/>
    <property type="match status" value="1"/>
</dbReference>
<dbReference type="CDD" id="cd01300">
    <property type="entry name" value="YtcJ_like"/>
    <property type="match status" value="1"/>
</dbReference>
<keyword evidence="3" id="KW-1185">Reference proteome</keyword>
<dbReference type="SUPFAM" id="SSF51338">
    <property type="entry name" value="Composite domain of metallo-dependent hydrolases"/>
    <property type="match status" value="1"/>
</dbReference>
<evidence type="ECO:0000259" key="1">
    <source>
        <dbReference type="Pfam" id="PF07969"/>
    </source>
</evidence>
<sequence length="532" mass="59602">MPVFINGNILSLHEDKVYESFCIKDGFFARVGTNEEVLNEYKEEEEVFDLKGKTVLPGFNDAHMHFLNYAVQKNNVDLVNIDSIENIINRSASYIKDKNIPKGSWIVSRGWNDNLFKEKRLPNRYDLDKISTDHPIIFSRICGHIAVVNSKALELLKIDSNTQNPSGGVIDKENGDPTGILRENALNIALDSLPALTVEQIKTSLKSAFTDALSCGLTTIQTEDLTHCKSLKNLLQAYRELDTEGSLPIRFVLQLNLNTNELLNEAKELNLRTNLGSDSLKIGPVKLFQDGSLGGRTAAMKEPYCDEPHKGVLIYKQEELDDLVLKAHDGGFQLTIHAIGDEACESVLNSYEKLKEVSSNKDLRPTIVHAQFTNNDLLQRFKTLGVIANVQPSFIMTDYPIVEKAVGKERAQDSYAFNTMVKMGIPVAFSSDAPIERFNVIEGIYGAVNRQDLKGKPVEGFYSNEGMNVMDAIRCYTLGSSYMSFEENIKGKIKQGYYGDFIVLSEDISKVPKERIKEVKVLETYVAGIKKY</sequence>
<evidence type="ECO:0000313" key="2">
    <source>
        <dbReference type="EMBL" id="MBP2024078.1"/>
    </source>
</evidence>
<dbReference type="Proteomes" id="UP001519308">
    <property type="component" value="Unassembled WGS sequence"/>
</dbReference>
<dbReference type="InterPro" id="IPR032466">
    <property type="entry name" value="Metal_Hydrolase"/>
</dbReference>
<accession>A0ABS4K8G8</accession>
<dbReference type="Gene3D" id="3.10.310.70">
    <property type="match status" value="1"/>
</dbReference>
<dbReference type="EMBL" id="JAGGLL010000048">
    <property type="protein sequence ID" value="MBP2024078.1"/>
    <property type="molecule type" value="Genomic_DNA"/>
</dbReference>
<dbReference type="PANTHER" id="PTHR22642">
    <property type="entry name" value="IMIDAZOLONEPROPIONASE"/>
    <property type="match status" value="1"/>
</dbReference>
<proteinExistence type="predicted"/>
<dbReference type="PANTHER" id="PTHR22642:SF2">
    <property type="entry name" value="PROTEIN LONG AFTER FAR-RED 3"/>
    <property type="match status" value="1"/>
</dbReference>
<protein>
    <submittedName>
        <fullName evidence="2">Amidohydrolase YtcJ</fullName>
    </submittedName>
</protein>
<dbReference type="InterPro" id="IPR033932">
    <property type="entry name" value="YtcJ-like"/>
</dbReference>
<name>A0ABS4K8G8_9CLOT</name>
<dbReference type="Gene3D" id="2.30.40.10">
    <property type="entry name" value="Urease, subunit C, domain 1"/>
    <property type="match status" value="1"/>
</dbReference>
<dbReference type="Pfam" id="PF07969">
    <property type="entry name" value="Amidohydro_3"/>
    <property type="match status" value="1"/>
</dbReference>
<dbReference type="InterPro" id="IPR013108">
    <property type="entry name" value="Amidohydro_3"/>
</dbReference>
<gene>
    <name evidence="2" type="ORF">J2Z44_003928</name>
</gene>
<organism evidence="2 3">
    <name type="scientific">Clostridium punense</name>
    <dbReference type="NCBI Taxonomy" id="1054297"/>
    <lineage>
        <taxon>Bacteria</taxon>
        <taxon>Bacillati</taxon>
        <taxon>Bacillota</taxon>
        <taxon>Clostridia</taxon>
        <taxon>Eubacteriales</taxon>
        <taxon>Clostridiaceae</taxon>
        <taxon>Clostridium</taxon>
    </lineage>
</organism>